<feature type="transmembrane region" description="Helical" evidence="2">
    <location>
        <begin position="6"/>
        <end position="23"/>
    </location>
</feature>
<evidence type="ECO:0000256" key="2">
    <source>
        <dbReference type="SAM" id="Phobius"/>
    </source>
</evidence>
<sequence>MGRPVIFVSVSGSTAVITFKIRITNSKKKKKKGVAAAAPAAARPSATPPGPPRRRKAAGHQALRQPALGS</sequence>
<keyword evidence="2" id="KW-0472">Membrane</keyword>
<organism evidence="3">
    <name type="scientific">Oryza sativa subsp. japonica</name>
    <name type="common">Rice</name>
    <dbReference type="NCBI Taxonomy" id="39947"/>
    <lineage>
        <taxon>Eukaryota</taxon>
        <taxon>Viridiplantae</taxon>
        <taxon>Streptophyta</taxon>
        <taxon>Embryophyta</taxon>
        <taxon>Tracheophyta</taxon>
        <taxon>Spermatophyta</taxon>
        <taxon>Magnoliopsida</taxon>
        <taxon>Liliopsida</taxon>
        <taxon>Poales</taxon>
        <taxon>Poaceae</taxon>
        <taxon>BOP clade</taxon>
        <taxon>Oryzoideae</taxon>
        <taxon>Oryzeae</taxon>
        <taxon>Oryzinae</taxon>
        <taxon>Oryza</taxon>
        <taxon>Oryza sativa</taxon>
    </lineage>
</organism>
<feature type="region of interest" description="Disordered" evidence="1">
    <location>
        <begin position="28"/>
        <end position="70"/>
    </location>
</feature>
<evidence type="ECO:0000313" key="3">
    <source>
        <dbReference type="EMBL" id="BAD82609.1"/>
    </source>
</evidence>
<dbReference type="EMBL" id="AP003631">
    <property type="protein sequence ID" value="BAD82609.1"/>
    <property type="molecule type" value="Genomic_DNA"/>
</dbReference>
<protein>
    <submittedName>
        <fullName evidence="3">Uncharacterized protein P0581F09.16</fullName>
    </submittedName>
</protein>
<dbReference type="Proteomes" id="UP000817658">
    <property type="component" value="Chromosome 1"/>
</dbReference>
<name>Q5N7E9_ORYSJ</name>
<reference evidence="3" key="1">
    <citation type="journal article" date="2002" name="Nature">
        <title>The genome sequence and structure of rice chromosome 1.</title>
        <authorList>
            <person name="Sasaki T."/>
            <person name="Matsumoto T."/>
            <person name="Yamamoto K."/>
            <person name="Sakata K."/>
            <person name="Baba T."/>
            <person name="Katayose Y."/>
            <person name="Wu J."/>
            <person name="Niimura Y."/>
            <person name="Cheng Z."/>
            <person name="Nagamura Y."/>
            <person name="Antonio B.A."/>
            <person name="Kanamori H."/>
            <person name="Hosokawa S."/>
            <person name="Masukawa M."/>
            <person name="Arikawa K."/>
            <person name="Chiden Y."/>
            <person name="Hayashi M."/>
            <person name="Okamoto M."/>
            <person name="Ando T."/>
            <person name="Aoki H."/>
            <person name="Arita K."/>
            <person name="Hamada M."/>
            <person name="Harada C."/>
            <person name="Hijishita S."/>
            <person name="Honda M."/>
            <person name="Ichikawa Y."/>
            <person name="Idonuma A."/>
            <person name="Iijima M."/>
            <person name="Ikeda M."/>
            <person name="Ikeno M."/>
            <person name="Itoh S."/>
            <person name="Itoh T."/>
            <person name="Itoh Y."/>
            <person name="Itoh Y."/>
            <person name="Iwabuchi A."/>
            <person name="Kamiya K."/>
            <person name="Karasawa W."/>
            <person name="Katagiri S."/>
            <person name="Kikuta A."/>
            <person name="Kobayashi N."/>
            <person name="Kono I."/>
            <person name="Machita K."/>
            <person name="Maehara T."/>
            <person name="Mizuno H."/>
            <person name="Mizubayashi T."/>
            <person name="Mukai Y."/>
            <person name="Nagasaki H."/>
            <person name="Nakashima M."/>
            <person name="Nakama Y."/>
            <person name="Nakamichi Y."/>
            <person name="Nakamura M."/>
            <person name="Namiki N."/>
            <person name="Negishi M."/>
            <person name="Ohta I."/>
            <person name="Ono N."/>
            <person name="Saji S."/>
            <person name="Sakai K."/>
            <person name="Shibata M."/>
            <person name="Shimokawa T."/>
            <person name="Shomura A."/>
            <person name="Song J."/>
            <person name="Takazaki Y."/>
            <person name="Terasawa K."/>
            <person name="Tsuji K."/>
            <person name="Waki K."/>
            <person name="Yamagata H."/>
            <person name="Yamane H."/>
            <person name="Yoshiki S."/>
            <person name="Yoshihara R."/>
            <person name="Yukawa K."/>
            <person name="Zhong H."/>
            <person name="Iwama H."/>
            <person name="Endo T."/>
            <person name="Ito H."/>
            <person name="Hahn J.H."/>
            <person name="Kim H.I."/>
            <person name="Eun M.Y."/>
            <person name="Yano M."/>
            <person name="Jiang J."/>
            <person name="Gojobori T."/>
        </authorList>
    </citation>
    <scope>NUCLEOTIDE SEQUENCE [LARGE SCALE GENOMIC DNA]</scope>
</reference>
<feature type="compositionally biased region" description="Low complexity" evidence="1">
    <location>
        <begin position="34"/>
        <end position="45"/>
    </location>
</feature>
<keyword evidence="2" id="KW-1133">Transmembrane helix</keyword>
<accession>Q5N7E9</accession>
<dbReference type="AlphaFoldDB" id="Q5N7E9"/>
<gene>
    <name evidence="3" type="primary">P0581F09.16</name>
</gene>
<proteinExistence type="predicted"/>
<evidence type="ECO:0000256" key="1">
    <source>
        <dbReference type="SAM" id="MobiDB-lite"/>
    </source>
</evidence>
<keyword evidence="2" id="KW-0812">Transmembrane</keyword>